<proteinExistence type="predicted"/>
<keyword evidence="3" id="KW-1185">Reference proteome</keyword>
<reference evidence="2 3" key="2">
    <citation type="submission" date="2024-07" db="EMBL/GenBank/DDBJ databases">
        <authorList>
            <person name="Akdeniz Z."/>
        </authorList>
    </citation>
    <scope>NUCLEOTIDE SEQUENCE [LARGE SCALE GENOMIC DNA]</scope>
</reference>
<dbReference type="AlphaFoldDB" id="A0AA86NMT4"/>
<organism evidence="1">
    <name type="scientific">Hexamita inflata</name>
    <dbReference type="NCBI Taxonomy" id="28002"/>
    <lineage>
        <taxon>Eukaryota</taxon>
        <taxon>Metamonada</taxon>
        <taxon>Diplomonadida</taxon>
        <taxon>Hexamitidae</taxon>
        <taxon>Hexamitinae</taxon>
        <taxon>Hexamita</taxon>
    </lineage>
</organism>
<sequence>MKLQELAGYMTIIYLRWLQLGAQDTKMTRQKLILASALLQQAYTNAENGNSKTILGWCVYCQNSIKCECQIFKIFNSRFPNICFEIKSGYVSANTFQLCLHHLLLVELTFSVQFSLYSGLFY</sequence>
<comment type="caution">
    <text evidence="1">The sequence shown here is derived from an EMBL/GenBank/DDBJ whole genome shotgun (WGS) entry which is preliminary data.</text>
</comment>
<gene>
    <name evidence="1" type="ORF">HINF_LOCUS10480</name>
    <name evidence="2" type="ORF">HINF_LOCUS58612</name>
</gene>
<dbReference type="Proteomes" id="UP001642409">
    <property type="component" value="Unassembled WGS sequence"/>
</dbReference>
<protein>
    <submittedName>
        <fullName evidence="2">Hypothetical_protein</fullName>
    </submittedName>
</protein>
<reference evidence="1" key="1">
    <citation type="submission" date="2023-06" db="EMBL/GenBank/DDBJ databases">
        <authorList>
            <person name="Kurt Z."/>
        </authorList>
    </citation>
    <scope>NUCLEOTIDE SEQUENCE</scope>
</reference>
<accession>A0AA86NMT4</accession>
<dbReference type="EMBL" id="CAXDID020000330">
    <property type="protein sequence ID" value="CAL6077829.1"/>
    <property type="molecule type" value="Genomic_DNA"/>
</dbReference>
<evidence type="ECO:0000313" key="3">
    <source>
        <dbReference type="Proteomes" id="UP001642409"/>
    </source>
</evidence>
<evidence type="ECO:0000313" key="2">
    <source>
        <dbReference type="EMBL" id="CAL6077829.1"/>
    </source>
</evidence>
<evidence type="ECO:0000313" key="1">
    <source>
        <dbReference type="EMBL" id="CAI9922835.1"/>
    </source>
</evidence>
<dbReference type="EMBL" id="CATOUU010000263">
    <property type="protein sequence ID" value="CAI9922835.1"/>
    <property type="molecule type" value="Genomic_DNA"/>
</dbReference>
<name>A0AA86NMT4_9EUKA</name>